<evidence type="ECO:0000313" key="1">
    <source>
        <dbReference type="EMBL" id="PJE79068.1"/>
    </source>
</evidence>
<reference evidence="1" key="1">
    <citation type="journal article" date="2017" name="Appl. Environ. Microbiol.">
        <title>Molecular characterization of an Endozoicomonas-like organism causing infection in king scallop Pecten maximus L.</title>
        <authorList>
            <person name="Cano I."/>
            <person name="van Aerle R."/>
            <person name="Ross S."/>
            <person name="Verner-Jeffreys D.W."/>
            <person name="Paley R.K."/>
            <person name="Rimmer G."/>
            <person name="Ryder D."/>
            <person name="Hooper P."/>
            <person name="Stone D."/>
            <person name="Feist S.W."/>
        </authorList>
    </citation>
    <scope>NUCLEOTIDE SEQUENCE</scope>
</reference>
<name>A0A2H9T7A7_9ZZZZ</name>
<comment type="caution">
    <text evidence="1">The sequence shown here is derived from an EMBL/GenBank/DDBJ whole genome shotgun (WGS) entry which is preliminary data.</text>
</comment>
<organism evidence="1">
    <name type="scientific">invertebrate metagenome</name>
    <dbReference type="NCBI Taxonomy" id="1711999"/>
    <lineage>
        <taxon>unclassified sequences</taxon>
        <taxon>metagenomes</taxon>
        <taxon>organismal metagenomes</taxon>
    </lineage>
</organism>
<protein>
    <submittedName>
        <fullName evidence="1">Uncharacterized protein</fullName>
    </submittedName>
</protein>
<dbReference type="EMBL" id="NSIT01000098">
    <property type="protein sequence ID" value="PJE79068.1"/>
    <property type="molecule type" value="Genomic_DNA"/>
</dbReference>
<sequence>MYLIKKKLFYWKFPMAAQKYSIITYKRKRSKKCSFVARQIIILNNRSIHLPCYRQWKQAVTRKLLKSRSIRAFYS</sequence>
<proteinExistence type="predicted"/>
<accession>A0A2H9T7A7</accession>
<dbReference type="AlphaFoldDB" id="A0A2H9T7A7"/>
<gene>
    <name evidence="1" type="ORF">CI610_01957</name>
</gene>